<name>A0A2N6SCC9_9BACL</name>
<reference evidence="2 3" key="1">
    <citation type="submission" date="2017-09" db="EMBL/GenBank/DDBJ databases">
        <title>Bacterial strain isolated from the female urinary microbiota.</title>
        <authorList>
            <person name="Thomas-White K."/>
            <person name="Kumar N."/>
            <person name="Forster S."/>
            <person name="Putonti C."/>
            <person name="Lawley T."/>
            <person name="Wolfe A.J."/>
        </authorList>
    </citation>
    <scope>NUCLEOTIDE SEQUENCE [LARGE SCALE GENOMIC DNA]</scope>
    <source>
        <strain evidence="2 3">UMB0186</strain>
    </source>
</reference>
<dbReference type="RefSeq" id="WP_219724198.1">
    <property type="nucleotide sequence ID" value="NZ_PNGT01000033.1"/>
</dbReference>
<sequence>ESGVSGVALAFEFLSNVLKVISQWIKSFTSYLRENQVALALVKVALGYIVGKFIALKILGPIVALINGFKTAIMAARTAMAIFNAVMILSPMTALIVGITAVVAALTWFFTQTETGKQIWQGFVNFIKQAWQGVVEFFSSIWSGISTGATTLWSG</sequence>
<evidence type="ECO:0000313" key="2">
    <source>
        <dbReference type="EMBL" id="PMC51595.1"/>
    </source>
</evidence>
<feature type="transmembrane region" description="Helical" evidence="1">
    <location>
        <begin position="45"/>
        <end position="69"/>
    </location>
</feature>
<dbReference type="Proteomes" id="UP000235670">
    <property type="component" value="Unassembled WGS sequence"/>
</dbReference>
<keyword evidence="1" id="KW-1133">Transmembrane helix</keyword>
<keyword evidence="1" id="KW-0812">Transmembrane</keyword>
<evidence type="ECO:0000256" key="1">
    <source>
        <dbReference type="SAM" id="Phobius"/>
    </source>
</evidence>
<gene>
    <name evidence="2" type="ORF">CJ218_09135</name>
</gene>
<keyword evidence="1" id="KW-0472">Membrane</keyword>
<proteinExistence type="predicted"/>
<feature type="non-terminal residue" evidence="2">
    <location>
        <position position="155"/>
    </location>
</feature>
<dbReference type="AlphaFoldDB" id="A0A2N6SCC9"/>
<evidence type="ECO:0000313" key="3">
    <source>
        <dbReference type="Proteomes" id="UP000235670"/>
    </source>
</evidence>
<feature type="non-terminal residue" evidence="2">
    <location>
        <position position="1"/>
    </location>
</feature>
<protein>
    <submittedName>
        <fullName evidence="2">PblA</fullName>
    </submittedName>
</protein>
<comment type="caution">
    <text evidence="2">The sequence shown here is derived from an EMBL/GenBank/DDBJ whole genome shotgun (WGS) entry which is preliminary data.</text>
</comment>
<dbReference type="EMBL" id="PNGT01000033">
    <property type="protein sequence ID" value="PMC51595.1"/>
    <property type="molecule type" value="Genomic_DNA"/>
</dbReference>
<feature type="transmembrane region" description="Helical" evidence="1">
    <location>
        <begin position="81"/>
        <end position="110"/>
    </location>
</feature>
<accession>A0A2N6SCC9</accession>
<organism evidence="2 3">
    <name type="scientific">Gemella sanguinis</name>
    <dbReference type="NCBI Taxonomy" id="84135"/>
    <lineage>
        <taxon>Bacteria</taxon>
        <taxon>Bacillati</taxon>
        <taxon>Bacillota</taxon>
        <taxon>Bacilli</taxon>
        <taxon>Bacillales</taxon>
        <taxon>Gemellaceae</taxon>
        <taxon>Gemella</taxon>
    </lineage>
</organism>